<evidence type="ECO:0000313" key="4">
    <source>
        <dbReference type="Proteomes" id="UP000824120"/>
    </source>
</evidence>
<comment type="caution">
    <text evidence="3">The sequence shown here is derived from an EMBL/GenBank/DDBJ whole genome shotgun (WGS) entry which is preliminary data.</text>
</comment>
<dbReference type="CDD" id="cd00303">
    <property type="entry name" value="retropepsin_like"/>
    <property type="match status" value="1"/>
</dbReference>
<keyword evidence="4" id="KW-1185">Reference proteome</keyword>
<name>A0A9J5WSS6_SOLCO</name>
<dbReference type="Gene3D" id="2.40.70.10">
    <property type="entry name" value="Acid Proteases"/>
    <property type="match status" value="1"/>
</dbReference>
<evidence type="ECO:0000256" key="1">
    <source>
        <dbReference type="SAM" id="Coils"/>
    </source>
</evidence>
<evidence type="ECO:0000313" key="3">
    <source>
        <dbReference type="EMBL" id="KAG5578188.1"/>
    </source>
</evidence>
<organism evidence="3 4">
    <name type="scientific">Solanum commersonii</name>
    <name type="common">Commerson's wild potato</name>
    <name type="synonym">Commerson's nightshade</name>
    <dbReference type="NCBI Taxonomy" id="4109"/>
    <lineage>
        <taxon>Eukaryota</taxon>
        <taxon>Viridiplantae</taxon>
        <taxon>Streptophyta</taxon>
        <taxon>Embryophyta</taxon>
        <taxon>Tracheophyta</taxon>
        <taxon>Spermatophyta</taxon>
        <taxon>Magnoliopsida</taxon>
        <taxon>eudicotyledons</taxon>
        <taxon>Gunneridae</taxon>
        <taxon>Pentapetalae</taxon>
        <taxon>asterids</taxon>
        <taxon>lamiids</taxon>
        <taxon>Solanales</taxon>
        <taxon>Solanaceae</taxon>
        <taxon>Solanoideae</taxon>
        <taxon>Solaneae</taxon>
        <taxon>Solanum</taxon>
    </lineage>
</organism>
<sequence length="217" mass="24976">MEEKKRSRTISAKEKTLISLEKRIDSLEDRTSKLEKGKEKVKGTNQNATLEEDIELLNEKEDYNSLEGLICNEDKKINTIKILTRLRIQNYEIETLALVDSGCTKSIINRSILPSEIIKEFPEPQSAMQMDGSSNIYKHNVSNAQISFLNTCVDFYKPTYKLEKIWVRDLNIRIDFVLGLDFLLHNNGSCLLTRDRVIFSKNMTHTSITTEPVQTKS</sequence>
<accession>A0A9J5WSS6</accession>
<reference evidence="3 4" key="1">
    <citation type="submission" date="2020-09" db="EMBL/GenBank/DDBJ databases">
        <title>De no assembly of potato wild relative species, Solanum commersonii.</title>
        <authorList>
            <person name="Cho K."/>
        </authorList>
    </citation>
    <scope>NUCLEOTIDE SEQUENCE [LARGE SCALE GENOMIC DNA]</scope>
    <source>
        <strain evidence="3">LZ3.2</strain>
        <tissue evidence="3">Leaf</tissue>
    </source>
</reference>
<dbReference type="AlphaFoldDB" id="A0A9J5WSS6"/>
<dbReference type="InterPro" id="IPR021109">
    <property type="entry name" value="Peptidase_aspartic_dom_sf"/>
</dbReference>
<dbReference type="Proteomes" id="UP000824120">
    <property type="component" value="Chromosome 11"/>
</dbReference>
<gene>
    <name evidence="3" type="ORF">H5410_058322</name>
</gene>
<feature type="domain" description="Peptidase A3B" evidence="2">
    <location>
        <begin position="96"/>
        <end position="189"/>
    </location>
</feature>
<feature type="coiled-coil region" evidence="1">
    <location>
        <begin position="10"/>
        <end position="60"/>
    </location>
</feature>
<keyword evidence="1" id="KW-0175">Coiled coil</keyword>
<feature type="non-terminal residue" evidence="3">
    <location>
        <position position="217"/>
    </location>
</feature>
<protein>
    <recommendedName>
        <fullName evidence="2">Peptidase A3B domain-containing protein</fullName>
    </recommendedName>
</protein>
<dbReference type="EMBL" id="JACXVP010000011">
    <property type="protein sequence ID" value="KAG5578188.1"/>
    <property type="molecule type" value="Genomic_DNA"/>
</dbReference>
<dbReference type="InterPro" id="IPR034728">
    <property type="entry name" value="Peptidase_A3B"/>
</dbReference>
<evidence type="ECO:0000259" key="2">
    <source>
        <dbReference type="Pfam" id="PF21024"/>
    </source>
</evidence>
<proteinExistence type="predicted"/>
<dbReference type="Pfam" id="PF21024">
    <property type="entry name" value="Peptidase_A3B"/>
    <property type="match status" value="1"/>
</dbReference>